<evidence type="ECO:0000259" key="5">
    <source>
        <dbReference type="PROSITE" id="PS50043"/>
    </source>
</evidence>
<dbReference type="SUPFAM" id="SSF46894">
    <property type="entry name" value="C-terminal effector domain of the bipartite response regulators"/>
    <property type="match status" value="1"/>
</dbReference>
<keyword evidence="3" id="KW-0804">Transcription</keyword>
<keyword evidence="1" id="KW-0805">Transcription regulation</keyword>
<proteinExistence type="predicted"/>
<gene>
    <name evidence="6" type="ORF">SAMN04487972_11819</name>
</gene>
<dbReference type="InterPro" id="IPR036693">
    <property type="entry name" value="TF_LuxR_autoind-bd_dom_sf"/>
</dbReference>
<dbReference type="RefSeq" id="WP_052081533.1">
    <property type="nucleotide sequence ID" value="NZ_FOJO01000018.1"/>
</dbReference>
<dbReference type="OrthoDB" id="3679796at2"/>
<name>A0A1I0U0Y5_9RHOB</name>
<evidence type="ECO:0000313" key="7">
    <source>
        <dbReference type="Proteomes" id="UP000182312"/>
    </source>
</evidence>
<dbReference type="CDD" id="cd06170">
    <property type="entry name" value="LuxR_C_like"/>
    <property type="match status" value="1"/>
</dbReference>
<reference evidence="6 7" key="1">
    <citation type="submission" date="2016-10" db="EMBL/GenBank/DDBJ databases">
        <authorList>
            <person name="de Groot N.N."/>
        </authorList>
    </citation>
    <scope>NUCLEOTIDE SEQUENCE [LARGE SCALE GENOMIC DNA]</scope>
    <source>
        <strain evidence="6 7">CGMCC 1.6117</strain>
    </source>
</reference>
<evidence type="ECO:0000256" key="4">
    <source>
        <dbReference type="SAM" id="MobiDB-lite"/>
    </source>
</evidence>
<dbReference type="SMART" id="SM00421">
    <property type="entry name" value="HTH_LUXR"/>
    <property type="match status" value="1"/>
</dbReference>
<dbReference type="InterPro" id="IPR000792">
    <property type="entry name" value="Tscrpt_reg_LuxR_C"/>
</dbReference>
<dbReference type="Proteomes" id="UP000182312">
    <property type="component" value="Unassembled WGS sequence"/>
</dbReference>
<dbReference type="GO" id="GO:0003677">
    <property type="term" value="F:DNA binding"/>
    <property type="evidence" value="ECO:0007669"/>
    <property type="project" value="UniProtKB-KW"/>
</dbReference>
<dbReference type="Pfam" id="PF00196">
    <property type="entry name" value="GerE"/>
    <property type="match status" value="1"/>
</dbReference>
<evidence type="ECO:0000256" key="1">
    <source>
        <dbReference type="ARBA" id="ARBA00023015"/>
    </source>
</evidence>
<dbReference type="Gene3D" id="1.10.10.10">
    <property type="entry name" value="Winged helix-like DNA-binding domain superfamily/Winged helix DNA-binding domain"/>
    <property type="match status" value="1"/>
</dbReference>
<dbReference type="PANTHER" id="PTHR44688:SF16">
    <property type="entry name" value="DNA-BINDING TRANSCRIPTIONAL ACTIVATOR DEVR_DOSR"/>
    <property type="match status" value="1"/>
</dbReference>
<organism evidence="6 7">
    <name type="scientific">Paracoccus halophilus</name>
    <dbReference type="NCBI Taxonomy" id="376733"/>
    <lineage>
        <taxon>Bacteria</taxon>
        <taxon>Pseudomonadati</taxon>
        <taxon>Pseudomonadota</taxon>
        <taxon>Alphaproteobacteria</taxon>
        <taxon>Rhodobacterales</taxon>
        <taxon>Paracoccaceae</taxon>
        <taxon>Paracoccus</taxon>
    </lineage>
</organism>
<dbReference type="Pfam" id="PF03472">
    <property type="entry name" value="Autoind_bind"/>
    <property type="match status" value="1"/>
</dbReference>
<dbReference type="PROSITE" id="PS50043">
    <property type="entry name" value="HTH_LUXR_2"/>
    <property type="match status" value="1"/>
</dbReference>
<dbReference type="GO" id="GO:0006355">
    <property type="term" value="P:regulation of DNA-templated transcription"/>
    <property type="evidence" value="ECO:0007669"/>
    <property type="project" value="InterPro"/>
</dbReference>
<evidence type="ECO:0000256" key="3">
    <source>
        <dbReference type="ARBA" id="ARBA00023163"/>
    </source>
</evidence>
<feature type="region of interest" description="Disordered" evidence="4">
    <location>
        <begin position="248"/>
        <end position="275"/>
    </location>
</feature>
<evidence type="ECO:0000256" key="2">
    <source>
        <dbReference type="ARBA" id="ARBA00023125"/>
    </source>
</evidence>
<feature type="domain" description="HTH luxR-type" evidence="5">
    <location>
        <begin position="177"/>
        <end position="242"/>
    </location>
</feature>
<dbReference type="InterPro" id="IPR016032">
    <property type="entry name" value="Sig_transdc_resp-reg_C-effctor"/>
</dbReference>
<dbReference type="EMBL" id="FOJO01000018">
    <property type="protein sequence ID" value="SFA57714.1"/>
    <property type="molecule type" value="Genomic_DNA"/>
</dbReference>
<dbReference type="Gene3D" id="3.30.450.80">
    <property type="entry name" value="Transcription factor LuxR-like, autoinducer-binding domain"/>
    <property type="match status" value="1"/>
</dbReference>
<dbReference type="SUPFAM" id="SSF75516">
    <property type="entry name" value="Pheromone-binding domain of LuxR-like quorum-sensing transcription factors"/>
    <property type="match status" value="1"/>
</dbReference>
<dbReference type="PANTHER" id="PTHR44688">
    <property type="entry name" value="DNA-BINDING TRANSCRIPTIONAL ACTIVATOR DEVR_DOSR"/>
    <property type="match status" value="1"/>
</dbReference>
<dbReference type="InterPro" id="IPR036388">
    <property type="entry name" value="WH-like_DNA-bd_sf"/>
</dbReference>
<dbReference type="InterPro" id="IPR005143">
    <property type="entry name" value="TF_LuxR_autoind-bd_dom"/>
</dbReference>
<accession>A0A1I0U0Y5</accession>
<protein>
    <submittedName>
        <fullName evidence="6">Regulatory protein, luxR family</fullName>
    </submittedName>
</protein>
<dbReference type="AlphaFoldDB" id="A0A1I0U0Y5"/>
<feature type="compositionally biased region" description="Low complexity" evidence="4">
    <location>
        <begin position="253"/>
        <end position="269"/>
    </location>
</feature>
<dbReference type="PRINTS" id="PR00038">
    <property type="entry name" value="HTHLUXR"/>
</dbReference>
<evidence type="ECO:0000313" key="6">
    <source>
        <dbReference type="EMBL" id="SFA57714.1"/>
    </source>
</evidence>
<sequence>MLDAVERILSGRSAESVWQSYVESMTRWGFPHVSYQAVRLLRTFNARVIDDSILLSSHAPRLLHELLAQNLVTNTPMYRWIERNIGSESWDWLNARRIAGRLSDEELRVLELFRSYGYVAGYAISLGDTIQRVRAGVILNGAVGQQQDKLDGYWTKYRREIEALTGIVHLRLTNLPYNQPDEVLTLRQREVLESISIGRTTQEIAELLDLTPATVEKHLRLARKALGARTTAQAILLASSRRQIFLDPGEPCTVQSGGSQRGTSQSGTSKPAAAVSASTDAWRFTSFAPFSSVSREPGKEDQ</sequence>
<keyword evidence="2" id="KW-0238">DNA-binding</keyword>